<evidence type="ECO:0000313" key="2">
    <source>
        <dbReference type="EMBL" id="ERI78053.1"/>
    </source>
</evidence>
<feature type="domain" description="YgjP-like metallopeptidase" evidence="1">
    <location>
        <begin position="60"/>
        <end position="158"/>
    </location>
</feature>
<evidence type="ECO:0000259" key="1">
    <source>
        <dbReference type="Pfam" id="PF01863"/>
    </source>
</evidence>
<accession>A0ABC9TZN5</accession>
<dbReference type="InterPro" id="IPR053136">
    <property type="entry name" value="UTP_pyrophosphatase-like"/>
</dbReference>
<comment type="caution">
    <text evidence="2">The sequence shown here is derived from an EMBL/GenBank/DDBJ whole genome shotgun (WGS) entry which is preliminary data.</text>
</comment>
<dbReference type="EMBL" id="AWSU01000134">
    <property type="protein sequence ID" value="ERI78053.1"/>
    <property type="molecule type" value="Genomic_DNA"/>
</dbReference>
<evidence type="ECO:0000313" key="3">
    <source>
        <dbReference type="Proteomes" id="UP000016491"/>
    </source>
</evidence>
<dbReference type="Proteomes" id="UP000016491">
    <property type="component" value="Unassembled WGS sequence"/>
</dbReference>
<dbReference type="Gene3D" id="3.30.2010.10">
    <property type="entry name" value="Metalloproteases ('zincins'), catalytic domain"/>
    <property type="match status" value="1"/>
</dbReference>
<dbReference type="InterPro" id="IPR002725">
    <property type="entry name" value="YgjP-like_metallopeptidase"/>
</dbReference>
<reference evidence="2 3" key="1">
    <citation type="submission" date="2013-07" db="EMBL/GenBank/DDBJ databases">
        <authorList>
            <person name="Weinstock G."/>
            <person name="Sodergren E."/>
            <person name="Wylie T."/>
            <person name="Fulton L."/>
            <person name="Fulton R."/>
            <person name="Fronick C."/>
            <person name="O'Laughlin M."/>
            <person name="Godfrey J."/>
            <person name="Miner T."/>
            <person name="Herter B."/>
            <person name="Appelbaum E."/>
            <person name="Cordes M."/>
            <person name="Lek S."/>
            <person name="Wollam A."/>
            <person name="Pepin K.H."/>
            <person name="Palsikar V.B."/>
            <person name="Mitreva M."/>
            <person name="Wilson R.K."/>
        </authorList>
    </citation>
    <scope>NUCLEOTIDE SEQUENCE [LARGE SCALE GENOMIC DNA]</scope>
    <source>
        <strain evidence="2 3">ATCC 14940</strain>
    </source>
</reference>
<sequence>MALQIAPDGHLVMRLPRRLPEKEAFKFAMSHEGWIGRNYRKVTEQKRERPVYGEEEIRAFIEKLRPVLEHRVSYYASLMKVDYGRITIRNQKTRWGSCSSAGNLNFNWRLSLLPEPLCDYVIVHELAHRLEMNHSARFWMQVAQILPDYKERRRLLKAYRI</sequence>
<dbReference type="Pfam" id="PF01863">
    <property type="entry name" value="YgjP-like"/>
    <property type="match status" value="1"/>
</dbReference>
<dbReference type="CDD" id="cd07344">
    <property type="entry name" value="M48_yhfN_like"/>
    <property type="match status" value="1"/>
</dbReference>
<gene>
    <name evidence="2" type="ORF">CLOSYM_01689</name>
</gene>
<proteinExistence type="predicted"/>
<dbReference type="PANTHER" id="PTHR30399">
    <property type="entry name" value="UNCHARACTERIZED PROTEIN YGJP"/>
    <property type="match status" value="1"/>
</dbReference>
<name>A0ABC9TZN5_CLOSY</name>
<dbReference type="PANTHER" id="PTHR30399:SF1">
    <property type="entry name" value="UTP PYROPHOSPHATASE"/>
    <property type="match status" value="1"/>
</dbReference>
<organism evidence="2 3">
    <name type="scientific">[Clostridium] symbiosum ATCC 14940</name>
    <dbReference type="NCBI Taxonomy" id="411472"/>
    <lineage>
        <taxon>Bacteria</taxon>
        <taxon>Bacillati</taxon>
        <taxon>Bacillota</taxon>
        <taxon>Clostridia</taxon>
        <taxon>Lachnospirales</taxon>
        <taxon>Lachnospiraceae</taxon>
        <taxon>Otoolea</taxon>
    </lineage>
</organism>
<protein>
    <recommendedName>
        <fullName evidence="1">YgjP-like metallopeptidase domain-containing protein</fullName>
    </recommendedName>
</protein>
<dbReference type="AlphaFoldDB" id="A0ABC9TZN5"/>